<dbReference type="OrthoDB" id="3218112at2759"/>
<keyword evidence="2" id="KW-1185">Reference proteome</keyword>
<dbReference type="AlphaFoldDB" id="A0A0C3FGI8"/>
<dbReference type="Proteomes" id="UP000054166">
    <property type="component" value="Unassembled WGS sequence"/>
</dbReference>
<dbReference type="EMBL" id="KN832990">
    <property type="protein sequence ID" value="KIM83485.1"/>
    <property type="molecule type" value="Genomic_DNA"/>
</dbReference>
<dbReference type="STRING" id="765440.A0A0C3FGI8"/>
<evidence type="ECO:0000313" key="2">
    <source>
        <dbReference type="Proteomes" id="UP000054166"/>
    </source>
</evidence>
<sequence>MVIEGCPVVHLHDSPDDFACLLKALYNPFYFAGSSVDERIPFNNVTAILRLSNKYDIQPFRQKSIQELKKVFPCTLHDYDAIYPLGTTITLTCHDIIQSILLARACTTLELLPCIYYLMSRFSMKTLLRCHTLLPRDEMEICLLGREKLQEIRETVALSFLLDPKPSQHCSNPTLCERRCLTTLNRTISNTLHLGIYALTTDPELAEILLCGPCAEEKLSAHRAARENLWNELPNYFGLGTWEELRSAQK</sequence>
<accession>A0A0C3FGI8</accession>
<dbReference type="HOGENOM" id="CLU_033082_3_1_1"/>
<feature type="non-terminal residue" evidence="1">
    <location>
        <position position="1"/>
    </location>
</feature>
<protein>
    <recommendedName>
        <fullName evidence="3">BTB domain-containing protein</fullName>
    </recommendedName>
</protein>
<reference evidence="1 2" key="1">
    <citation type="submission" date="2014-04" db="EMBL/GenBank/DDBJ databases">
        <authorList>
            <consortium name="DOE Joint Genome Institute"/>
            <person name="Kuo A."/>
            <person name="Tarkka M."/>
            <person name="Buscot F."/>
            <person name="Kohler A."/>
            <person name="Nagy L.G."/>
            <person name="Floudas D."/>
            <person name="Copeland A."/>
            <person name="Barry K.W."/>
            <person name="Cichocki N."/>
            <person name="Veneault-Fourrey C."/>
            <person name="LaButti K."/>
            <person name="Lindquist E.A."/>
            <person name="Lipzen A."/>
            <person name="Lundell T."/>
            <person name="Morin E."/>
            <person name="Murat C."/>
            <person name="Sun H."/>
            <person name="Tunlid A."/>
            <person name="Henrissat B."/>
            <person name="Grigoriev I.V."/>
            <person name="Hibbett D.S."/>
            <person name="Martin F."/>
            <person name="Nordberg H.P."/>
            <person name="Cantor M.N."/>
            <person name="Hua S.X."/>
        </authorList>
    </citation>
    <scope>NUCLEOTIDE SEQUENCE [LARGE SCALE GENOMIC DNA]</scope>
    <source>
        <strain evidence="1 2">F 1598</strain>
    </source>
</reference>
<gene>
    <name evidence="1" type="ORF">PILCRDRAFT_425712</name>
</gene>
<reference evidence="2" key="2">
    <citation type="submission" date="2015-01" db="EMBL/GenBank/DDBJ databases">
        <title>Evolutionary Origins and Diversification of the Mycorrhizal Mutualists.</title>
        <authorList>
            <consortium name="DOE Joint Genome Institute"/>
            <consortium name="Mycorrhizal Genomics Consortium"/>
            <person name="Kohler A."/>
            <person name="Kuo A."/>
            <person name="Nagy L.G."/>
            <person name="Floudas D."/>
            <person name="Copeland A."/>
            <person name="Barry K.W."/>
            <person name="Cichocki N."/>
            <person name="Veneault-Fourrey C."/>
            <person name="LaButti K."/>
            <person name="Lindquist E.A."/>
            <person name="Lipzen A."/>
            <person name="Lundell T."/>
            <person name="Morin E."/>
            <person name="Murat C."/>
            <person name="Riley R."/>
            <person name="Ohm R."/>
            <person name="Sun H."/>
            <person name="Tunlid A."/>
            <person name="Henrissat B."/>
            <person name="Grigoriev I.V."/>
            <person name="Hibbett D.S."/>
            <person name="Martin F."/>
        </authorList>
    </citation>
    <scope>NUCLEOTIDE SEQUENCE [LARGE SCALE GENOMIC DNA]</scope>
    <source>
        <strain evidence="2">F 1598</strain>
    </source>
</reference>
<organism evidence="1 2">
    <name type="scientific">Piloderma croceum (strain F 1598)</name>
    <dbReference type="NCBI Taxonomy" id="765440"/>
    <lineage>
        <taxon>Eukaryota</taxon>
        <taxon>Fungi</taxon>
        <taxon>Dikarya</taxon>
        <taxon>Basidiomycota</taxon>
        <taxon>Agaricomycotina</taxon>
        <taxon>Agaricomycetes</taxon>
        <taxon>Agaricomycetidae</taxon>
        <taxon>Atheliales</taxon>
        <taxon>Atheliaceae</taxon>
        <taxon>Piloderma</taxon>
    </lineage>
</organism>
<evidence type="ECO:0000313" key="1">
    <source>
        <dbReference type="EMBL" id="KIM83485.1"/>
    </source>
</evidence>
<evidence type="ECO:0008006" key="3">
    <source>
        <dbReference type="Google" id="ProtNLM"/>
    </source>
</evidence>
<proteinExistence type="predicted"/>
<dbReference type="InParanoid" id="A0A0C3FGI8"/>
<name>A0A0C3FGI8_PILCF</name>